<feature type="transmembrane region" description="Helical" evidence="1">
    <location>
        <begin position="59"/>
        <end position="79"/>
    </location>
</feature>
<evidence type="ECO:0000313" key="3">
    <source>
        <dbReference type="Proteomes" id="UP001501294"/>
    </source>
</evidence>
<gene>
    <name evidence="2" type="ORF">GCM10023150_18930</name>
</gene>
<sequence length="128" mass="15117">MITFYRRMYYGYFLSLKDKGRSVNEADISIFVGMSRFVFYTIILFFLRYYGVFSLTRENVWYAVIFFVLFEVLLSNFLYGKSKLERIKKDFDSLSENKQNLYKKVATVITPISVILSIGVLYFTYGVG</sequence>
<comment type="caution">
    <text evidence="2">The sequence shown here is derived from an EMBL/GenBank/DDBJ whole genome shotgun (WGS) entry which is preliminary data.</text>
</comment>
<evidence type="ECO:0000256" key="1">
    <source>
        <dbReference type="SAM" id="Phobius"/>
    </source>
</evidence>
<keyword evidence="1" id="KW-0812">Transmembrane</keyword>
<keyword evidence="1" id="KW-0472">Membrane</keyword>
<name>A0ABP8I5H7_9GAMM</name>
<feature type="transmembrane region" description="Helical" evidence="1">
    <location>
        <begin position="105"/>
        <end position="125"/>
    </location>
</feature>
<feature type="transmembrane region" description="Helical" evidence="1">
    <location>
        <begin position="28"/>
        <end position="47"/>
    </location>
</feature>
<accession>A0ABP8I5H7</accession>
<dbReference type="Proteomes" id="UP001501294">
    <property type="component" value="Unassembled WGS sequence"/>
</dbReference>
<keyword evidence="3" id="KW-1185">Reference proteome</keyword>
<proteinExistence type="predicted"/>
<dbReference type="EMBL" id="BAABFU010000003">
    <property type="protein sequence ID" value="GAA4351830.1"/>
    <property type="molecule type" value="Genomic_DNA"/>
</dbReference>
<keyword evidence="1" id="KW-1133">Transmembrane helix</keyword>
<reference evidence="3" key="1">
    <citation type="journal article" date="2019" name="Int. J. Syst. Evol. Microbiol.">
        <title>The Global Catalogue of Microorganisms (GCM) 10K type strain sequencing project: providing services to taxonomists for standard genome sequencing and annotation.</title>
        <authorList>
            <consortium name="The Broad Institute Genomics Platform"/>
            <consortium name="The Broad Institute Genome Sequencing Center for Infectious Disease"/>
            <person name="Wu L."/>
            <person name="Ma J."/>
        </authorList>
    </citation>
    <scope>NUCLEOTIDE SEQUENCE [LARGE SCALE GENOMIC DNA]</scope>
    <source>
        <strain evidence="3">JCM 17727</strain>
    </source>
</reference>
<protein>
    <submittedName>
        <fullName evidence="2">Uncharacterized protein</fullName>
    </submittedName>
</protein>
<organism evidence="2 3">
    <name type="scientific">Kangiella taiwanensis</name>
    <dbReference type="NCBI Taxonomy" id="1079179"/>
    <lineage>
        <taxon>Bacteria</taxon>
        <taxon>Pseudomonadati</taxon>
        <taxon>Pseudomonadota</taxon>
        <taxon>Gammaproteobacteria</taxon>
        <taxon>Kangiellales</taxon>
        <taxon>Kangiellaceae</taxon>
        <taxon>Kangiella</taxon>
    </lineage>
</organism>
<evidence type="ECO:0000313" key="2">
    <source>
        <dbReference type="EMBL" id="GAA4351830.1"/>
    </source>
</evidence>